<reference evidence="1" key="1">
    <citation type="journal article" date="2014" name="Int. J. Syst. Evol. Microbiol.">
        <title>Complete genome sequence of Corynebacterium casei LMG S-19264T (=DSM 44701T), isolated from a smear-ripened cheese.</title>
        <authorList>
            <consortium name="US DOE Joint Genome Institute (JGI-PGF)"/>
            <person name="Walter F."/>
            <person name="Albersmeier A."/>
            <person name="Kalinowski J."/>
            <person name="Ruckert C."/>
        </authorList>
    </citation>
    <scope>NUCLEOTIDE SEQUENCE</scope>
    <source>
        <strain evidence="1">CGMCC 4.5737</strain>
    </source>
</reference>
<gene>
    <name evidence="1" type="ORF">GCM10012275_61630</name>
</gene>
<accession>A0A8J3FZQ4</accession>
<reference evidence="1" key="2">
    <citation type="submission" date="2020-09" db="EMBL/GenBank/DDBJ databases">
        <authorList>
            <person name="Sun Q."/>
            <person name="Zhou Y."/>
        </authorList>
    </citation>
    <scope>NUCLEOTIDE SEQUENCE</scope>
    <source>
        <strain evidence="1">CGMCC 4.5737</strain>
    </source>
</reference>
<dbReference type="EMBL" id="BMMK01000057">
    <property type="protein sequence ID" value="GGM82805.1"/>
    <property type="molecule type" value="Genomic_DNA"/>
</dbReference>
<dbReference type="AlphaFoldDB" id="A0A8J3FZQ4"/>
<proteinExistence type="predicted"/>
<dbReference type="Proteomes" id="UP000637578">
    <property type="component" value="Unassembled WGS sequence"/>
</dbReference>
<comment type="caution">
    <text evidence="1">The sequence shown here is derived from an EMBL/GenBank/DDBJ whole genome shotgun (WGS) entry which is preliminary data.</text>
</comment>
<evidence type="ECO:0000313" key="2">
    <source>
        <dbReference type="Proteomes" id="UP000637578"/>
    </source>
</evidence>
<keyword evidence="2" id="KW-1185">Reference proteome</keyword>
<dbReference type="RefSeq" id="WP_189061957.1">
    <property type="nucleotide sequence ID" value="NZ_BMMK01000057.1"/>
</dbReference>
<protein>
    <submittedName>
        <fullName evidence="1">Uncharacterized protein</fullName>
    </submittedName>
</protein>
<evidence type="ECO:0000313" key="1">
    <source>
        <dbReference type="EMBL" id="GGM82805.1"/>
    </source>
</evidence>
<organism evidence="1 2">
    <name type="scientific">Longimycelium tulufanense</name>
    <dbReference type="NCBI Taxonomy" id="907463"/>
    <lineage>
        <taxon>Bacteria</taxon>
        <taxon>Bacillati</taxon>
        <taxon>Actinomycetota</taxon>
        <taxon>Actinomycetes</taxon>
        <taxon>Pseudonocardiales</taxon>
        <taxon>Pseudonocardiaceae</taxon>
        <taxon>Longimycelium</taxon>
    </lineage>
</organism>
<name>A0A8J3FZQ4_9PSEU</name>
<sequence>MTITTTWVRDPSLGEDEVRNDWYAYINNGLYTQDQQEKLVRALLAEQQRELEDLLPDGFAWLPSTSEIIGPVDAELDLDAALEAARSGQRDDVIRDVLEVVFNKVAARFEEIEREVLG</sequence>